<evidence type="ECO:0000313" key="4">
    <source>
        <dbReference type="Proteomes" id="UP000436822"/>
    </source>
</evidence>
<comment type="caution">
    <text evidence="3">The sequence shown here is derived from an EMBL/GenBank/DDBJ whole genome shotgun (WGS) entry which is preliminary data.</text>
</comment>
<dbReference type="Pfam" id="PF18914">
    <property type="entry name" value="DUF5666"/>
    <property type="match status" value="2"/>
</dbReference>
<reference evidence="3 4" key="1">
    <citation type="submission" date="2019-12" db="EMBL/GenBank/DDBJ databases">
        <title>Litoreibacter badius sp. nov., a novel bacteriochlorophyll a-containing bacterium in the genus Litoreibacter.</title>
        <authorList>
            <person name="Kanamuro M."/>
            <person name="Takabe Y."/>
            <person name="Mori K."/>
            <person name="Takaichi S."/>
            <person name="Hanada S."/>
        </authorList>
    </citation>
    <scope>NUCLEOTIDE SEQUENCE [LARGE SCALE GENOMIC DNA]</scope>
    <source>
        <strain evidence="3 4">K6</strain>
    </source>
</reference>
<proteinExistence type="predicted"/>
<feature type="chain" id="PRO_5027053902" description="DUF5666 domain-containing protein" evidence="1">
    <location>
        <begin position="19"/>
        <end position="318"/>
    </location>
</feature>
<protein>
    <recommendedName>
        <fullName evidence="2">DUF5666 domain-containing protein</fullName>
    </recommendedName>
</protein>
<gene>
    <name evidence="3" type="ORF">KIN_30640</name>
</gene>
<feature type="domain" description="DUF5666" evidence="2">
    <location>
        <begin position="111"/>
        <end position="160"/>
    </location>
</feature>
<dbReference type="PROSITE" id="PS51257">
    <property type="entry name" value="PROKAR_LIPOPROTEIN"/>
    <property type="match status" value="1"/>
</dbReference>
<name>A0A6N6JJI0_9RHOB</name>
<dbReference type="InterPro" id="IPR043724">
    <property type="entry name" value="DUF5666"/>
</dbReference>
<feature type="signal peptide" evidence="1">
    <location>
        <begin position="1"/>
        <end position="18"/>
    </location>
</feature>
<dbReference type="OrthoDB" id="7816693at2"/>
<dbReference type="EMBL" id="BLJE01000003">
    <property type="protein sequence ID" value="GFE65990.1"/>
    <property type="molecule type" value="Genomic_DNA"/>
</dbReference>
<sequence length="318" mass="33564">MTPMKRRTFLSLMGTTFAAGCAAPALVTRNEKDPFEGGIGGTGIVGLMTDFGSLIVNGLRVEITSGTRFETPFGEGSESDVQVGAPLTIAASLSRDRLVARHVLVSYPLVGRVQAIGHGRFSVNGAPIITEPGGQGRLTHGTRVAVGGVWSPEGLVASRIDASDEPRDLIAGVVSRGGPTGLLIEGTPMRLNDGNFAPPSGQYVTAIGDYDGRIFNAATTRTGRFTSGAVGFRQLSVEGYLEPVRANPGFRIAGLGHSFAREVKLAPLAAERAIYFGRYTGAFRAAKGYIVPENFGRRREILRNGLGTGYDGPIIRTL</sequence>
<keyword evidence="4" id="KW-1185">Reference proteome</keyword>
<dbReference type="Proteomes" id="UP000436822">
    <property type="component" value="Unassembled WGS sequence"/>
</dbReference>
<feature type="domain" description="DUF5666" evidence="2">
    <location>
        <begin position="48"/>
        <end position="103"/>
    </location>
</feature>
<evidence type="ECO:0000256" key="1">
    <source>
        <dbReference type="SAM" id="SignalP"/>
    </source>
</evidence>
<keyword evidence="1" id="KW-0732">Signal</keyword>
<dbReference type="AlphaFoldDB" id="A0A6N6JJI0"/>
<evidence type="ECO:0000259" key="2">
    <source>
        <dbReference type="Pfam" id="PF18914"/>
    </source>
</evidence>
<evidence type="ECO:0000313" key="3">
    <source>
        <dbReference type="EMBL" id="GFE65990.1"/>
    </source>
</evidence>
<organism evidence="3 4">
    <name type="scientific">Litoreibacter roseus</name>
    <dbReference type="NCBI Taxonomy" id="2601869"/>
    <lineage>
        <taxon>Bacteria</taxon>
        <taxon>Pseudomonadati</taxon>
        <taxon>Pseudomonadota</taxon>
        <taxon>Alphaproteobacteria</taxon>
        <taxon>Rhodobacterales</taxon>
        <taxon>Roseobacteraceae</taxon>
        <taxon>Litoreibacter</taxon>
    </lineage>
</organism>
<accession>A0A6N6JJI0</accession>